<feature type="region of interest" description="SAW" evidence="3">
    <location>
        <begin position="574"/>
        <end position="649"/>
    </location>
</feature>
<dbReference type="AlphaFoldDB" id="A0AAD5ZAZ6"/>
<dbReference type="EMBL" id="JAMRDG010000002">
    <property type="protein sequence ID" value="KAJ3690187.1"/>
    <property type="molecule type" value="Genomic_DNA"/>
</dbReference>
<protein>
    <submittedName>
        <fullName evidence="5">Uncharacterized protein</fullName>
    </submittedName>
</protein>
<dbReference type="PANTHER" id="PTHR31636">
    <property type="entry name" value="OSJNBA0084A10.13 PROTEIN-RELATED"/>
    <property type="match status" value="1"/>
</dbReference>
<evidence type="ECO:0000313" key="6">
    <source>
        <dbReference type="Proteomes" id="UP001210211"/>
    </source>
</evidence>
<name>A0AAD5ZAZ6_9POAL</name>
<dbReference type="Pfam" id="PF03514">
    <property type="entry name" value="GRAS"/>
    <property type="match status" value="1"/>
</dbReference>
<organism evidence="5 6">
    <name type="scientific">Rhynchospora tenuis</name>
    <dbReference type="NCBI Taxonomy" id="198213"/>
    <lineage>
        <taxon>Eukaryota</taxon>
        <taxon>Viridiplantae</taxon>
        <taxon>Streptophyta</taxon>
        <taxon>Embryophyta</taxon>
        <taxon>Tracheophyta</taxon>
        <taxon>Spermatophyta</taxon>
        <taxon>Magnoliopsida</taxon>
        <taxon>Liliopsida</taxon>
        <taxon>Poales</taxon>
        <taxon>Cyperaceae</taxon>
        <taxon>Cyperoideae</taxon>
        <taxon>Rhynchosporeae</taxon>
        <taxon>Rhynchospora</taxon>
    </lineage>
</organism>
<reference evidence="5 6" key="1">
    <citation type="journal article" date="2022" name="Cell">
        <title>Repeat-based holocentromeres influence genome architecture and karyotype evolution.</title>
        <authorList>
            <person name="Hofstatter P.G."/>
            <person name="Thangavel G."/>
            <person name="Lux T."/>
            <person name="Neumann P."/>
            <person name="Vondrak T."/>
            <person name="Novak P."/>
            <person name="Zhang M."/>
            <person name="Costa L."/>
            <person name="Castellani M."/>
            <person name="Scott A."/>
            <person name="Toegelov H."/>
            <person name="Fuchs J."/>
            <person name="Mata-Sucre Y."/>
            <person name="Dias Y."/>
            <person name="Vanzela A.L.L."/>
            <person name="Huettel B."/>
            <person name="Almeida C.C.S."/>
            <person name="Simkova H."/>
            <person name="Souza G."/>
            <person name="Pedrosa-Harand A."/>
            <person name="Macas J."/>
            <person name="Mayer K.F.X."/>
            <person name="Houben A."/>
            <person name="Marques A."/>
        </authorList>
    </citation>
    <scope>NUCLEOTIDE SEQUENCE [LARGE SCALE GENOMIC DNA]</scope>
    <source>
        <strain evidence="5">RhyTen1mFocal</strain>
    </source>
</reference>
<feature type="region of interest" description="Leucine repeat II (LRII)" evidence="3">
    <location>
        <begin position="436"/>
        <end position="468"/>
    </location>
</feature>
<dbReference type="InterPro" id="IPR005202">
    <property type="entry name" value="TF_GRAS"/>
</dbReference>
<dbReference type="PROSITE" id="PS50985">
    <property type="entry name" value="GRAS"/>
    <property type="match status" value="1"/>
</dbReference>
<evidence type="ECO:0000256" key="1">
    <source>
        <dbReference type="ARBA" id="ARBA00023015"/>
    </source>
</evidence>
<comment type="similarity">
    <text evidence="3">Belongs to the GRAS family.</text>
</comment>
<feature type="region of interest" description="VHIID" evidence="3">
    <location>
        <begin position="355"/>
        <end position="420"/>
    </location>
</feature>
<dbReference type="Proteomes" id="UP001210211">
    <property type="component" value="Unassembled WGS sequence"/>
</dbReference>
<feature type="compositionally biased region" description="Polar residues" evidence="4">
    <location>
        <begin position="34"/>
        <end position="48"/>
    </location>
</feature>
<keyword evidence="6" id="KW-1185">Reference proteome</keyword>
<sequence length="653" mass="74068">MEGTSNLVLPKEDNSKFFKSNESDSFIDDGNGHPNLSQIIPSKDPNTSFALNPREKSEIPLDPTVDFLRRYLLEEDLDGKISGYEEEALRDMEKPFYDILGEKYPPSQDNQSPTNPPKKNLNFTRCTLIDQVGPIFNESLKQHSMENVFATEFQKGAEEGMKFLPDIKKLSVDLEVSKISLDPMKNCDNFRLVEEKGGLLDKSKGKKSTNDADLNISGGRNRKILMVSCEETIRDEIFDKVLLNHGENFEREDTTNLSDITEHKASSKNQNQYSNLNIKDLLISCAEAISMNNSKVAVDLINQIRKQASPLGDGIQRLACVIADGLEARLAGTGSSIYRQLVARRVSATDFLKAYQMCMSGSPIKRVAYHFANKNILSAVGTASKIHIVDFGIAFGFQWPSLIQALARMKGGIPKLRITGVDLPQMGFHPDGRVKETGKRLEDYARDFKVSFEYHGIASQWESICLEDFSIRDDEAVIVNSMYNLSRLRDEPLVGMKKSKNQLLKLIRAMKPKVFIQGIINLSFSPFFIPRFRMVLQQYFRYFDMLDALVPRNSKPRQLMERELFGPPIINQIACEGSDLVAIPENYKQCHIRNLETGFEQLLVDPSVLKECCKMVRNGYNNAFFVEEDCNWFLQGFKGNIFYAVSLWKPQVE</sequence>
<gene>
    <name evidence="5" type="ORF">LUZ61_019351</name>
</gene>
<evidence type="ECO:0000256" key="2">
    <source>
        <dbReference type="ARBA" id="ARBA00023163"/>
    </source>
</evidence>
<feature type="region of interest" description="Disordered" evidence="4">
    <location>
        <begin position="1"/>
        <end position="48"/>
    </location>
</feature>
<feature type="region of interest" description="Leucine repeat I (LRI)" evidence="3">
    <location>
        <begin position="276"/>
        <end position="336"/>
    </location>
</feature>
<evidence type="ECO:0000256" key="3">
    <source>
        <dbReference type="PROSITE-ProRule" id="PRU01191"/>
    </source>
</evidence>
<feature type="region of interest" description="Disordered" evidence="4">
    <location>
        <begin position="100"/>
        <end position="121"/>
    </location>
</feature>
<comment type="caution">
    <text evidence="5">The sequence shown here is derived from an EMBL/GenBank/DDBJ whole genome shotgun (WGS) entry which is preliminary data.</text>
</comment>
<accession>A0AAD5ZAZ6</accession>
<proteinExistence type="inferred from homology"/>
<evidence type="ECO:0000256" key="4">
    <source>
        <dbReference type="SAM" id="MobiDB-lite"/>
    </source>
</evidence>
<evidence type="ECO:0000313" key="5">
    <source>
        <dbReference type="EMBL" id="KAJ3690187.1"/>
    </source>
</evidence>
<keyword evidence="1" id="KW-0805">Transcription regulation</keyword>
<comment type="caution">
    <text evidence="3">Lacks conserved residue(s) required for the propagation of feature annotation.</text>
</comment>
<feature type="compositionally biased region" description="Basic and acidic residues" evidence="4">
    <location>
        <begin position="10"/>
        <end position="22"/>
    </location>
</feature>
<keyword evidence="2" id="KW-0804">Transcription</keyword>
<feature type="short sequence motif" description="VHIID" evidence="3">
    <location>
        <begin position="386"/>
        <end position="390"/>
    </location>
</feature>